<evidence type="ECO:0000313" key="4">
    <source>
        <dbReference type="Proteomes" id="UP000605897"/>
    </source>
</evidence>
<comment type="caution">
    <text evidence="3">The sequence shown here is derived from an EMBL/GenBank/DDBJ whole genome shotgun (WGS) entry which is preliminary data.</text>
</comment>
<dbReference type="SUPFAM" id="SSF52540">
    <property type="entry name" value="P-loop containing nucleoside triphosphate hydrolases"/>
    <property type="match status" value="1"/>
</dbReference>
<keyword evidence="1" id="KW-1133">Transmembrane helix</keyword>
<dbReference type="PROSITE" id="PS50837">
    <property type="entry name" value="NACHT"/>
    <property type="match status" value="1"/>
</dbReference>
<feature type="domain" description="NACHT" evidence="2">
    <location>
        <begin position="158"/>
        <end position="283"/>
    </location>
</feature>
<dbReference type="PANTHER" id="PTHR46844">
    <property type="entry name" value="SLR5058 PROTEIN"/>
    <property type="match status" value="1"/>
</dbReference>
<evidence type="ECO:0000259" key="2">
    <source>
        <dbReference type="PROSITE" id="PS50837"/>
    </source>
</evidence>
<dbReference type="InterPro" id="IPR007111">
    <property type="entry name" value="NACHT_NTPase"/>
</dbReference>
<evidence type="ECO:0000313" key="3">
    <source>
        <dbReference type="EMBL" id="GHE78562.1"/>
    </source>
</evidence>
<dbReference type="InterPro" id="IPR027417">
    <property type="entry name" value="P-loop_NTPase"/>
</dbReference>
<protein>
    <recommendedName>
        <fullName evidence="2">NACHT domain-containing protein</fullName>
    </recommendedName>
</protein>
<keyword evidence="1" id="KW-0472">Membrane</keyword>
<dbReference type="Gene3D" id="3.40.50.300">
    <property type="entry name" value="P-loop containing nucleotide triphosphate hydrolases"/>
    <property type="match status" value="1"/>
</dbReference>
<dbReference type="Pfam" id="PF05729">
    <property type="entry name" value="NACHT"/>
    <property type="match status" value="1"/>
</dbReference>
<keyword evidence="1" id="KW-0812">Transmembrane</keyword>
<proteinExistence type="predicted"/>
<accession>A0ABQ3IH25</accession>
<evidence type="ECO:0000256" key="1">
    <source>
        <dbReference type="SAM" id="Phobius"/>
    </source>
</evidence>
<dbReference type="Proteomes" id="UP000605897">
    <property type="component" value="Unassembled WGS sequence"/>
</dbReference>
<name>A0ABQ3IH25_9PSEU</name>
<dbReference type="EMBL" id="BNAU01000001">
    <property type="protein sequence ID" value="GHE78562.1"/>
    <property type="molecule type" value="Genomic_DNA"/>
</dbReference>
<sequence>MLQSWKVLTGAALAVGVPATAGTLWRDLLVQHPTTAILLAVAWELLLATGLLLVGAMRRAVLRQLGRLSEKIDQKLDRRITRYGRHYLHYVLASLRYIDTKGLATAGDSTPRLDEIYIDVSLVPRAPHQVGGSMLAEVPAHVTERHSIWELVDRPEAVVLAVIGAPGSGKTTLLRHVARRVVQGGRNHRRPLPILLELRDHAEAIRENTRIPLPELLRNTLPTLASSEPNGWWEEQLLAGRCTVLLDGLDEVAHSEDRVSVARWISYQVNCYPQNDFVVTSRPHGYRTAVIDAARVVQVRSFTDRQIRLFLHNWYLAAERRATDEHDEESRDRADKKAADLLQRIAVAPALYDLAVNPLLLTMIANVHRYRGALPGSRADLYSEVCQVMLWRRQEAKRLPIALSGPAKERLLAQVAFTMMNERVRDLSRTRLLELVSPGLRRISTAVDGESFIDDVSSNGLLIEREKDLYAFAHQTLQEFLAARHIQQKALGEVLMRNVDDVWWRETSLLFVAGADADDIVRACLASGKVTALSLAFDCTENESDLAPELRNRLDDLLAAAFLHDTAPEHRRLVAGVLATRHTNEVMLTLDGSRVCPRPIPEELYRLFLHDTRPELVSVAPPAIDPQQGMTPAKGVWANDVEAFVFWLNTIVSTDGATVYRLPTEDELDQLREGSGPATDVLTSSTTSAWVAPQAPGLPRLWPTSAETADRQVPETKVRDLLTEEISDDPLFGQLLYLRTQTADNAPTHPDDFYGAYETAVQQIWQMRHLIDSCIRRAPSMSTSDADGKLPAMWRALALTMDFLLPHLRRFRPFAASALEQLQQNLEKAAARRARGNPSAEADLLYAQHDLDLICRVFAVEVARRQNHPRSTAARGHDILVEIATWRLTTWKASRPSIDSVVLPRLEDDPQSRRRMQEIAVAEQTISAVIMNEVGLHRDMRSIYFENMQTVATELRKAVPREPALPEWTGLIASLVVDHAGVCCDVARTTTRGQAMGLRQSALLLAVEADLVGNKEVLDLSRELIEQVTVLQVRHESAVTGESIVLARA</sequence>
<gene>
    <name evidence="3" type="ORF">GCM10017786_05310</name>
</gene>
<keyword evidence="4" id="KW-1185">Reference proteome</keyword>
<dbReference type="PANTHER" id="PTHR46844:SF1">
    <property type="entry name" value="SLR5058 PROTEIN"/>
    <property type="match status" value="1"/>
</dbReference>
<feature type="transmembrane region" description="Helical" evidence="1">
    <location>
        <begin position="37"/>
        <end position="57"/>
    </location>
</feature>
<organism evidence="3 4">
    <name type="scientific">Amycolatopsis deserti</name>
    <dbReference type="NCBI Taxonomy" id="185696"/>
    <lineage>
        <taxon>Bacteria</taxon>
        <taxon>Bacillati</taxon>
        <taxon>Actinomycetota</taxon>
        <taxon>Actinomycetes</taxon>
        <taxon>Pseudonocardiales</taxon>
        <taxon>Pseudonocardiaceae</taxon>
        <taxon>Amycolatopsis</taxon>
    </lineage>
</organism>
<reference evidence="4" key="1">
    <citation type="journal article" date="2019" name="Int. J. Syst. Evol. Microbiol.">
        <title>The Global Catalogue of Microorganisms (GCM) 10K type strain sequencing project: providing services to taxonomists for standard genome sequencing and annotation.</title>
        <authorList>
            <consortium name="The Broad Institute Genomics Platform"/>
            <consortium name="The Broad Institute Genome Sequencing Center for Infectious Disease"/>
            <person name="Wu L."/>
            <person name="Ma J."/>
        </authorList>
    </citation>
    <scope>NUCLEOTIDE SEQUENCE [LARGE SCALE GENOMIC DNA]</scope>
    <source>
        <strain evidence="4">CGMCC 4.7677</strain>
    </source>
</reference>